<evidence type="ECO:0000259" key="13">
    <source>
        <dbReference type="Pfam" id="PF02163"/>
    </source>
</evidence>
<evidence type="ECO:0000313" key="15">
    <source>
        <dbReference type="Proteomes" id="UP000294650"/>
    </source>
</evidence>
<keyword evidence="10" id="KW-0482">Metalloprotease</keyword>
<dbReference type="Pfam" id="PF02163">
    <property type="entry name" value="Peptidase_M50"/>
    <property type="match status" value="2"/>
</dbReference>
<dbReference type="EMBL" id="SMAN01000001">
    <property type="protein sequence ID" value="TCT27125.1"/>
    <property type="molecule type" value="Genomic_DNA"/>
</dbReference>
<dbReference type="GO" id="GO:0016020">
    <property type="term" value="C:membrane"/>
    <property type="evidence" value="ECO:0007669"/>
    <property type="project" value="UniProtKB-SubCell"/>
</dbReference>
<feature type="domain" description="Peptidase M50" evidence="13">
    <location>
        <begin position="32"/>
        <end position="104"/>
    </location>
</feature>
<evidence type="ECO:0000313" key="14">
    <source>
        <dbReference type="EMBL" id="TCT27125.1"/>
    </source>
</evidence>
<evidence type="ECO:0000256" key="12">
    <source>
        <dbReference type="SAM" id="Phobius"/>
    </source>
</evidence>
<keyword evidence="7" id="KW-0378">Hydrolase</keyword>
<evidence type="ECO:0000256" key="1">
    <source>
        <dbReference type="ARBA" id="ARBA00001947"/>
    </source>
</evidence>
<keyword evidence="11 12" id="KW-0472">Membrane</keyword>
<protein>
    <submittedName>
        <fullName evidence="14">Sporulation factor SpoIVFB</fullName>
    </submittedName>
</protein>
<evidence type="ECO:0000256" key="7">
    <source>
        <dbReference type="ARBA" id="ARBA00022801"/>
    </source>
</evidence>
<dbReference type="AlphaFoldDB" id="A0A4R3NEL4"/>
<keyword evidence="9 12" id="KW-1133">Transmembrane helix</keyword>
<keyword evidence="8" id="KW-0862">Zinc</keyword>
<keyword evidence="6" id="KW-0479">Metal-binding</keyword>
<comment type="subcellular location">
    <subcellularLocation>
        <location evidence="2">Membrane</location>
        <topology evidence="2">Multi-pass membrane protein</topology>
    </subcellularLocation>
</comment>
<proteinExistence type="inferred from homology"/>
<comment type="cofactor">
    <cofactor evidence="1">
        <name>Zn(2+)</name>
        <dbReference type="ChEBI" id="CHEBI:29105"/>
    </cofactor>
</comment>
<name>A0A4R3NEL4_9BACI</name>
<dbReference type="PANTHER" id="PTHR39188:SF3">
    <property type="entry name" value="STAGE IV SPORULATION PROTEIN FB"/>
    <property type="match status" value="1"/>
</dbReference>
<evidence type="ECO:0000256" key="11">
    <source>
        <dbReference type="ARBA" id="ARBA00023136"/>
    </source>
</evidence>
<evidence type="ECO:0000256" key="6">
    <source>
        <dbReference type="ARBA" id="ARBA00022723"/>
    </source>
</evidence>
<comment type="similarity">
    <text evidence="3">Belongs to the peptidase M50B family.</text>
</comment>
<dbReference type="Proteomes" id="UP000294650">
    <property type="component" value="Unassembled WGS sequence"/>
</dbReference>
<evidence type="ECO:0000256" key="5">
    <source>
        <dbReference type="ARBA" id="ARBA00022692"/>
    </source>
</evidence>
<feature type="transmembrane region" description="Helical" evidence="12">
    <location>
        <begin position="157"/>
        <end position="175"/>
    </location>
</feature>
<sequence>MKVRDLPDRFHIHPLLWAMLLIGYLTGSFAELLIILTIVLIHEFGHLTMAFFFRWRIKKVMLWPFGGVMETDEYYTRPSLEEYLVLLMGPVQHLWVYLAIHLLSIWNVLPGHILEYAFMYNTYLLLFNLLPVWPLDGGKLLFLFVSTYVPFKKAYDHVMIFSFWMVIGLVLVTVIYHWSTLHTILLACFLLYEIRLEWKRKHFVYLRHLLARLQNNNLFKQQKSLVVSPYTTVSEAAKGFYKGRYHTIHIPVDVERKSFVALEETDCLHAIFTDQKPFLRLEQLAKKI</sequence>
<evidence type="ECO:0000256" key="10">
    <source>
        <dbReference type="ARBA" id="ARBA00023049"/>
    </source>
</evidence>
<dbReference type="GO" id="GO:0006508">
    <property type="term" value="P:proteolysis"/>
    <property type="evidence" value="ECO:0007669"/>
    <property type="project" value="UniProtKB-KW"/>
</dbReference>
<gene>
    <name evidence="14" type="ORF">EDD68_101493</name>
</gene>
<organism evidence="14 15">
    <name type="scientific">Melghiribacillus thermohalophilus</name>
    <dbReference type="NCBI Taxonomy" id="1324956"/>
    <lineage>
        <taxon>Bacteria</taxon>
        <taxon>Bacillati</taxon>
        <taxon>Bacillota</taxon>
        <taxon>Bacilli</taxon>
        <taxon>Bacillales</taxon>
        <taxon>Bacillaceae</taxon>
        <taxon>Melghiribacillus</taxon>
    </lineage>
</organism>
<reference evidence="14 15" key="1">
    <citation type="submission" date="2019-03" db="EMBL/GenBank/DDBJ databases">
        <title>Genomic Encyclopedia of Type Strains, Phase IV (KMG-IV): sequencing the most valuable type-strain genomes for metagenomic binning, comparative biology and taxonomic classification.</title>
        <authorList>
            <person name="Goeker M."/>
        </authorList>
    </citation>
    <scope>NUCLEOTIDE SEQUENCE [LARGE SCALE GENOMIC DNA]</scope>
    <source>
        <strain evidence="14 15">DSM 25894</strain>
    </source>
</reference>
<keyword evidence="5 12" id="KW-0812">Transmembrane</keyword>
<comment type="caution">
    <text evidence="14">The sequence shown here is derived from an EMBL/GenBank/DDBJ whole genome shotgun (WGS) entry which is preliminary data.</text>
</comment>
<evidence type="ECO:0000256" key="9">
    <source>
        <dbReference type="ARBA" id="ARBA00022989"/>
    </source>
</evidence>
<feature type="transmembrane region" description="Helical" evidence="12">
    <location>
        <begin position="123"/>
        <end position="145"/>
    </location>
</feature>
<evidence type="ECO:0000256" key="4">
    <source>
        <dbReference type="ARBA" id="ARBA00022670"/>
    </source>
</evidence>
<dbReference type="PANTHER" id="PTHR39188">
    <property type="entry name" value="MEMBRANE-ASSOCIATED ZINC METALLOPROTEASE M50B"/>
    <property type="match status" value="1"/>
</dbReference>
<dbReference type="GO" id="GO:0008237">
    <property type="term" value="F:metallopeptidase activity"/>
    <property type="evidence" value="ECO:0007669"/>
    <property type="project" value="UniProtKB-KW"/>
</dbReference>
<feature type="domain" description="Peptidase M50" evidence="13">
    <location>
        <begin position="111"/>
        <end position="157"/>
    </location>
</feature>
<evidence type="ECO:0000256" key="8">
    <source>
        <dbReference type="ARBA" id="ARBA00022833"/>
    </source>
</evidence>
<dbReference type="InterPro" id="IPR008915">
    <property type="entry name" value="Peptidase_M50"/>
</dbReference>
<evidence type="ECO:0000256" key="3">
    <source>
        <dbReference type="ARBA" id="ARBA00007931"/>
    </source>
</evidence>
<dbReference type="OrthoDB" id="166377at2"/>
<dbReference type="RefSeq" id="WP_132370614.1">
    <property type="nucleotide sequence ID" value="NZ_SMAN01000001.1"/>
</dbReference>
<dbReference type="GO" id="GO:0046872">
    <property type="term" value="F:metal ion binding"/>
    <property type="evidence" value="ECO:0007669"/>
    <property type="project" value="UniProtKB-KW"/>
</dbReference>
<evidence type="ECO:0000256" key="2">
    <source>
        <dbReference type="ARBA" id="ARBA00004141"/>
    </source>
</evidence>
<keyword evidence="4" id="KW-0645">Protease</keyword>
<accession>A0A4R3NEL4</accession>
<keyword evidence="15" id="KW-1185">Reference proteome</keyword>